<evidence type="ECO:0000313" key="7">
    <source>
        <dbReference type="EMBL" id="KAG9248202.1"/>
    </source>
</evidence>
<comment type="similarity">
    <text evidence="1">Belongs to the REXO1/REXO3 family.</text>
</comment>
<dbReference type="OrthoDB" id="3996471at2759"/>
<dbReference type="GO" id="GO:0003676">
    <property type="term" value="F:nucleic acid binding"/>
    <property type="evidence" value="ECO:0007669"/>
    <property type="project" value="InterPro"/>
</dbReference>
<dbReference type="InterPro" id="IPR012337">
    <property type="entry name" value="RNaseH-like_sf"/>
</dbReference>
<proteinExistence type="inferred from homology"/>
<keyword evidence="8" id="KW-1185">Reference proteome</keyword>
<accession>A0A9P8CIQ8</accession>
<evidence type="ECO:0000256" key="1">
    <source>
        <dbReference type="ARBA" id="ARBA00006357"/>
    </source>
</evidence>
<dbReference type="InterPro" id="IPR013520">
    <property type="entry name" value="Ribonucl_H"/>
</dbReference>
<evidence type="ECO:0000256" key="5">
    <source>
        <dbReference type="SAM" id="MobiDB-lite"/>
    </source>
</evidence>
<evidence type="ECO:0000256" key="3">
    <source>
        <dbReference type="ARBA" id="ARBA00022801"/>
    </source>
</evidence>
<gene>
    <name evidence="7" type="ORF">BJ878DRAFT_77622</name>
</gene>
<dbReference type="SUPFAM" id="SSF53098">
    <property type="entry name" value="Ribonuclease H-like"/>
    <property type="match status" value="1"/>
</dbReference>
<dbReference type="InterPro" id="IPR036397">
    <property type="entry name" value="RNaseH_sf"/>
</dbReference>
<organism evidence="7 8">
    <name type="scientific">Calycina marina</name>
    <dbReference type="NCBI Taxonomy" id="1763456"/>
    <lineage>
        <taxon>Eukaryota</taxon>
        <taxon>Fungi</taxon>
        <taxon>Dikarya</taxon>
        <taxon>Ascomycota</taxon>
        <taxon>Pezizomycotina</taxon>
        <taxon>Leotiomycetes</taxon>
        <taxon>Helotiales</taxon>
        <taxon>Pezizellaceae</taxon>
        <taxon>Calycina</taxon>
    </lineage>
</organism>
<dbReference type="Proteomes" id="UP000887226">
    <property type="component" value="Unassembled WGS sequence"/>
</dbReference>
<dbReference type="AlphaFoldDB" id="A0A9P8CIQ8"/>
<feature type="domain" description="Exonuclease" evidence="6">
    <location>
        <begin position="405"/>
        <end position="588"/>
    </location>
</feature>
<dbReference type="SMART" id="SM00479">
    <property type="entry name" value="EXOIII"/>
    <property type="match status" value="1"/>
</dbReference>
<feature type="region of interest" description="Disordered" evidence="5">
    <location>
        <begin position="617"/>
        <end position="639"/>
    </location>
</feature>
<dbReference type="CDD" id="cd06145">
    <property type="entry name" value="REX1_like"/>
    <property type="match status" value="1"/>
</dbReference>
<dbReference type="EMBL" id="MU253754">
    <property type="protein sequence ID" value="KAG9248202.1"/>
    <property type="molecule type" value="Genomic_DNA"/>
</dbReference>
<dbReference type="PANTHER" id="PTHR12801:SF112">
    <property type="entry name" value="RNA EXONUCLEASE 3"/>
    <property type="match status" value="1"/>
</dbReference>
<dbReference type="Gene3D" id="3.30.420.10">
    <property type="entry name" value="Ribonuclease H-like superfamily/Ribonuclease H"/>
    <property type="match status" value="1"/>
</dbReference>
<keyword evidence="4 7" id="KW-0269">Exonuclease</keyword>
<keyword evidence="2" id="KW-0540">Nuclease</keyword>
<comment type="caution">
    <text evidence="7">The sequence shown here is derived from an EMBL/GenBank/DDBJ whole genome shotgun (WGS) entry which is preliminary data.</text>
</comment>
<dbReference type="PANTHER" id="PTHR12801">
    <property type="entry name" value="RNA EXONUCLEASE REXO1 / RECO3 FAMILY MEMBER-RELATED"/>
    <property type="match status" value="1"/>
</dbReference>
<evidence type="ECO:0000256" key="4">
    <source>
        <dbReference type="ARBA" id="ARBA00022839"/>
    </source>
</evidence>
<reference evidence="7" key="1">
    <citation type="journal article" date="2021" name="IMA Fungus">
        <title>Genomic characterization of three marine fungi, including Emericellopsis atlantica sp. nov. with signatures of a generalist lifestyle and marine biomass degradation.</title>
        <authorList>
            <person name="Hagestad O.C."/>
            <person name="Hou L."/>
            <person name="Andersen J.H."/>
            <person name="Hansen E.H."/>
            <person name="Altermark B."/>
            <person name="Li C."/>
            <person name="Kuhnert E."/>
            <person name="Cox R.J."/>
            <person name="Crous P.W."/>
            <person name="Spatafora J.W."/>
            <person name="Lail K."/>
            <person name="Amirebrahimi M."/>
            <person name="Lipzen A."/>
            <person name="Pangilinan J."/>
            <person name="Andreopoulos W."/>
            <person name="Hayes R.D."/>
            <person name="Ng V."/>
            <person name="Grigoriev I.V."/>
            <person name="Jackson S.A."/>
            <person name="Sutton T.D.S."/>
            <person name="Dobson A.D.W."/>
            <person name="Rama T."/>
        </authorList>
    </citation>
    <scope>NUCLEOTIDE SEQUENCE</scope>
    <source>
        <strain evidence="7">TRa3180A</strain>
    </source>
</reference>
<dbReference type="InterPro" id="IPR047021">
    <property type="entry name" value="REXO1/3/4-like"/>
</dbReference>
<dbReference type="InterPro" id="IPR034922">
    <property type="entry name" value="REX1-like_exo"/>
</dbReference>
<evidence type="ECO:0000313" key="8">
    <source>
        <dbReference type="Proteomes" id="UP000887226"/>
    </source>
</evidence>
<feature type="compositionally biased region" description="Basic and acidic residues" evidence="5">
    <location>
        <begin position="617"/>
        <end position="633"/>
    </location>
</feature>
<keyword evidence="3" id="KW-0378">Hydrolase</keyword>
<evidence type="ECO:0000256" key="2">
    <source>
        <dbReference type="ARBA" id="ARBA00022722"/>
    </source>
</evidence>
<evidence type="ECO:0000259" key="6">
    <source>
        <dbReference type="SMART" id="SM00479"/>
    </source>
</evidence>
<name>A0A9P8CIQ8_9HELO</name>
<protein>
    <submittedName>
        <fullName evidence="7">RNA exonuclease-like protein Rex3</fullName>
    </submittedName>
</protein>
<dbReference type="GO" id="GO:0005634">
    <property type="term" value="C:nucleus"/>
    <property type="evidence" value="ECO:0007669"/>
    <property type="project" value="TreeGrafter"/>
</dbReference>
<sequence length="639" mass="70609">MFTPKGFFSGIVCPYREKCLLPGCIFAHSPPGLVSSSKAVTATSSKKEYDVTVIHEAEKTSQSDEASISKERIEATKPVVRPKERAFISATVSPPPIRRKALNGNSMPVSKEASAAVVPTGPKAKQPVNQEALHPRTLAFLLPVKFTTRVQLLGLVYAQLLRLNSELAKDANDEEEKLVLTDQQIITFALDIEEGATITPSIYGNVLKNRLMSYKKMAVPAWKEERAKEFAKEKAKEAVKTEQVAKAAGVPIVIETGLTENEELNLLHKLLTPIEHLTPHGYVTSIPPASDIKDAKKGLQTAGGWESCDRCKSRFQVFPGRREEDGALTVGTCTYHFGKPYWIDRATSGSGKREKKYRCCGEGYSDSAGCTKAETHVFKVSEVKRLAALLNFEKTPINMEKISDRPVCIDGEMGYTAYGLELVRITATSWPTGKPLFDVLVRPFGEILDLNSRYSGVWPADIANALPYDPSSPEPHLDLTTAPLRIVASPASARTLLFTHLTPLTPLIGHGLENDLNAIRVIHPTIIDTALLYPHRAGLPYRNGLKALMQTHLNRDIQVVVEGKGHDSKEDANAAGELVRLKLARVWMEMQVKGWTVEFGVFNAPLPEGEATVIRERERKREREEVEREDERLGGLNYG</sequence>
<dbReference type="GO" id="GO:0004527">
    <property type="term" value="F:exonuclease activity"/>
    <property type="evidence" value="ECO:0007669"/>
    <property type="project" value="UniProtKB-KW"/>
</dbReference>